<dbReference type="EMBL" id="JAVHJO010000016">
    <property type="protein sequence ID" value="KAK6526471.1"/>
    <property type="molecule type" value="Genomic_DNA"/>
</dbReference>
<keyword evidence="3" id="KW-1185">Reference proteome</keyword>
<evidence type="ECO:0000256" key="1">
    <source>
        <dbReference type="SAM" id="MobiDB-lite"/>
    </source>
</evidence>
<evidence type="ECO:0000313" key="3">
    <source>
        <dbReference type="Proteomes" id="UP001365542"/>
    </source>
</evidence>
<protein>
    <submittedName>
        <fullName evidence="2">Uncharacterized protein</fullName>
    </submittedName>
</protein>
<feature type="compositionally biased region" description="Polar residues" evidence="1">
    <location>
        <begin position="505"/>
        <end position="519"/>
    </location>
</feature>
<dbReference type="Proteomes" id="UP001365542">
    <property type="component" value="Unassembled WGS sequence"/>
</dbReference>
<feature type="compositionally biased region" description="Polar residues" evidence="1">
    <location>
        <begin position="390"/>
        <end position="400"/>
    </location>
</feature>
<name>A0AAV9WVR4_9PEZI</name>
<gene>
    <name evidence="2" type="ORF">TWF694_005057</name>
</gene>
<proteinExistence type="predicted"/>
<dbReference type="SUPFAM" id="SSF89372">
    <property type="entry name" value="Fucose-specific lectin"/>
    <property type="match status" value="2"/>
</dbReference>
<comment type="caution">
    <text evidence="2">The sequence shown here is derived from an EMBL/GenBank/DDBJ whole genome shotgun (WGS) entry which is preliminary data.</text>
</comment>
<accession>A0AAV9WVR4</accession>
<feature type="region of interest" description="Disordered" evidence="1">
    <location>
        <begin position="472"/>
        <end position="519"/>
    </location>
</feature>
<organism evidence="2 3">
    <name type="scientific">Orbilia ellipsospora</name>
    <dbReference type="NCBI Taxonomy" id="2528407"/>
    <lineage>
        <taxon>Eukaryota</taxon>
        <taxon>Fungi</taxon>
        <taxon>Dikarya</taxon>
        <taxon>Ascomycota</taxon>
        <taxon>Pezizomycotina</taxon>
        <taxon>Orbiliomycetes</taxon>
        <taxon>Orbiliales</taxon>
        <taxon>Orbiliaceae</taxon>
        <taxon>Orbilia</taxon>
    </lineage>
</organism>
<feature type="region of interest" description="Disordered" evidence="1">
    <location>
        <begin position="389"/>
        <end position="417"/>
    </location>
</feature>
<feature type="compositionally biased region" description="Low complexity" evidence="1">
    <location>
        <begin position="401"/>
        <end position="414"/>
    </location>
</feature>
<evidence type="ECO:0000313" key="2">
    <source>
        <dbReference type="EMBL" id="KAK6526471.1"/>
    </source>
</evidence>
<sequence>MALLLAPYNDSMRLGQGFNSYTHTLCIDKAVVVKDAVTVNASNPSQVVAYSSRFVEKLSEVVESMNVSYSSSIKKGTVEVGGNSSAVDESKFKESDLNVVISVKVVNQTTVLEDTAEFHGMDRVLPGTEKFDEIYGDSFISGFIEGGDLLGIVSMKVLDRSKVSNVSSEIKQGLNTAAGEKDWTLSTSAGQGFWKNSSASKDTETNISVNWMGGGQIKNPDQQWDMDSLFKAAAAFPEKVAKCPQRTWAILTKYKQNRSYVVWAEKKALEKSPLDYDNVISYTGLLFDNYMEYKTLLRRLRKVIQSKEDYVKCGGDDAIPVDIVSLIAVRSALNDEMSKIVSAVDALSRDPQCLYRHALRTNGPRMPFINRILQKAILGPNSVDSIKPSEISQQSTASVQGSKAASPSKGKSYSNIVKDNIDDKPAISESIAVENSAPMTTQVTNQKSRDFDFSQLVAPEIWAELMPIVKPSPPAQLSSKAGSKTARPPPSEADFHAAREKKAKSSAQSQQITRSLTNTSRLEQLDSSLQWKLSPGKASLLLGTSVGAYTGDNREELYTQASSGALIYSFRTGDDNSMWKHKYLDLNTRAKLGTPLTTCAFSGSGETALFYIGEDNKIQMIINDGENCVDTNLPFDDAVGPSSSLTAYSHTLGNVIFLFYENFEARISVWMITGQTIGVHNMKVKRNIFKKITHNVSPFGNCLSGSSILVFSHKSMRYILYQETSTVLRLGQWVIGDDYTLQLTLIEGVDFLSHIPLHPSRPTFMTCGGWITPENKGDPKTPSGLFKGELIISHNWDSLLTYTTLNESFDIKDVEGCCTHNINKGFEIGRSIGTSWNKRSFNALYYQNTKGEIETDVPFWEDTESKVFKIRSADSIVVGRSQIPKQDRDLCNRFKVECKLSRDILAISEPAAIRLSSGTFVFFVGSDHNLWYTYDNNDNKWLPGNGKFMSLGSPMLASKQPIVIGSINTDAIHLLAIGLNGCIFHLSLSGSHRENWRNGTWTEIKGDYIGEIKACGDADGYLHLVSLDKSPDIQYLFSDGIEWTRPSRQSFPYNIDIARVCPSIALDDSGSPVILAMSCNKSLYHSIKLDLQTRRFTFQGESIWISNIDIPPTILYPGLSSGKPGLVYIDNSDKATDSKRDGIGVSVFGGKMFSYASMTWDEKTVTVGARFPFGEDIVVLGVYTSYVVGTPGGSLLPRIYFTTQDGKIRCVNISKHSLVGNPEIVGWLN</sequence>
<dbReference type="AlphaFoldDB" id="A0AAV9WVR4"/>
<dbReference type="Gene3D" id="2.120.10.70">
    <property type="entry name" value="Fucose-specific lectin"/>
    <property type="match status" value="2"/>
</dbReference>
<reference evidence="2 3" key="1">
    <citation type="submission" date="2019-10" db="EMBL/GenBank/DDBJ databases">
        <authorList>
            <person name="Palmer J.M."/>
        </authorList>
    </citation>
    <scope>NUCLEOTIDE SEQUENCE [LARGE SCALE GENOMIC DNA]</scope>
    <source>
        <strain evidence="2 3">TWF694</strain>
    </source>
</reference>